<evidence type="ECO:0000313" key="2">
    <source>
        <dbReference type="EMBL" id="OQP40327.1"/>
    </source>
</evidence>
<dbReference type="NCBIfam" id="TIGR04131">
    <property type="entry name" value="Bac_Flav_CTERM"/>
    <property type="match status" value="1"/>
</dbReference>
<keyword evidence="3" id="KW-1185">Reference proteome</keyword>
<dbReference type="InterPro" id="IPR013783">
    <property type="entry name" value="Ig-like_fold"/>
</dbReference>
<dbReference type="Pfam" id="PF17517">
    <property type="entry name" value="IgGFc_binding"/>
    <property type="match status" value="1"/>
</dbReference>
<dbReference type="InterPro" id="IPR035234">
    <property type="entry name" value="IgGFc-bd_N"/>
</dbReference>
<dbReference type="SUPFAM" id="SSF49299">
    <property type="entry name" value="PKD domain"/>
    <property type="match status" value="3"/>
</dbReference>
<dbReference type="Proteomes" id="UP000192277">
    <property type="component" value="Unassembled WGS sequence"/>
</dbReference>
<dbReference type="PROSITE" id="PS50093">
    <property type="entry name" value="PKD"/>
    <property type="match status" value="3"/>
</dbReference>
<dbReference type="CDD" id="cd00146">
    <property type="entry name" value="PKD"/>
    <property type="match status" value="1"/>
</dbReference>
<evidence type="ECO:0000313" key="3">
    <source>
        <dbReference type="Proteomes" id="UP000192277"/>
    </source>
</evidence>
<organism evidence="2 3">
    <name type="scientific">Niastella koreensis</name>
    <dbReference type="NCBI Taxonomy" id="354356"/>
    <lineage>
        <taxon>Bacteria</taxon>
        <taxon>Pseudomonadati</taxon>
        <taxon>Bacteroidota</taxon>
        <taxon>Chitinophagia</taxon>
        <taxon>Chitinophagales</taxon>
        <taxon>Chitinophagaceae</taxon>
        <taxon>Niastella</taxon>
    </lineage>
</organism>
<accession>A0ABX3NS39</accession>
<dbReference type="InterPro" id="IPR022409">
    <property type="entry name" value="PKD/Chitinase_dom"/>
</dbReference>
<sequence length="1002" mass="106408">MTFILASACLLSYGQSFTNKGKEFWVGYGHNALFYANNAQDMVLYLSAEQPAHVTVSISNTTWVRNYTVAAGQVVVSDLIPKNGAEDPRLVGEGISKKNIHIESDAPIVAYAHVFGQYSSGAAMLLPVQTYGYTYVSCNTNQSYGDGTANSHSWFYVVAAENNTRVRITPSMTTASGVLRNQAFEVALNKGEIVNVMGSTLTTGIGNDMSGSTILSIAGADGKCHPISVFSGSSRTEICPGGGQLGPSGDFIMQQVFPATAWGARYLTGITANTDDINTPGVNRFRVYVRDKTTKVFANGSPVPGSLNPYGNYYDFSASTPQYITADKPVMVAQLIVSQGGCGTSSTSYNDPEMIFLSPMEQAINNVSFYSAEKENILNNYLMLTIPAAGINSLSIDGSAPGAGTALDLVIDCPGLPGYKVVVKELSKTGAQHNVRSDSVFNAIAYGLGDHESYGYNAGSYVNNLTYLAEIKNDSSATANSYTCPNTPFTVTVKTLYNVTGIVWNYGLLAGFQPSGNIVYSNPVPDGTEVIDGKTYNIYKQPLPAQAPGTGTYYVPITVTSPSIDNCTNSENIYVEVDVLPGPTADFTAVPDCATKTSAFTASSADPLIDKWRWDFGDKTTDNVSQPNKIYAAGGSYTVNMWAFRSSDGCAGMATKTVSIPATPKVAFDAPAVVCMPYGTADLVNKTTVPGTFSGTLQYGWNFGDGGTAADKSPTHYYVARGSYPVKLVVTTNQGCADSLTTTITNFADRPVAGIGVSNPEQCTGTSFGFTDKSTYPGNATGASYKWTYGDGTTGTTANPAKTYKQAGSYTVTMAVTSSDGCISDTASTVVKIHATPVVDAGPDLITEPGKAVLLNATVTPATATVTWSPPTNLSNPGQLQPMASPVETTRYYITATGEMGCTATDSMLLKVFKELKVPNAFTPNGDGKNDTWRIPGLEDYKNATVQVFNRWGQIVFKSTGYSNPWRGDINGTPLPTGAYYYVIQTKEGDHGTITGMVMIVR</sequence>
<dbReference type="Gene3D" id="2.60.40.10">
    <property type="entry name" value="Immunoglobulins"/>
    <property type="match status" value="3"/>
</dbReference>
<evidence type="ECO:0000259" key="1">
    <source>
        <dbReference type="PROSITE" id="PS50093"/>
    </source>
</evidence>
<dbReference type="InterPro" id="IPR035986">
    <property type="entry name" value="PKD_dom_sf"/>
</dbReference>
<feature type="domain" description="PKD" evidence="1">
    <location>
        <begin position="778"/>
        <end position="838"/>
    </location>
</feature>
<dbReference type="EMBL" id="LWBO01000077">
    <property type="protein sequence ID" value="OQP40327.1"/>
    <property type="molecule type" value="Genomic_DNA"/>
</dbReference>
<dbReference type="Pfam" id="PF18911">
    <property type="entry name" value="PKD_4"/>
    <property type="match status" value="3"/>
</dbReference>
<protein>
    <recommendedName>
        <fullName evidence="1">PKD domain-containing protein</fullName>
    </recommendedName>
</protein>
<dbReference type="InterPro" id="IPR026341">
    <property type="entry name" value="T9SS_type_B"/>
</dbReference>
<dbReference type="SMART" id="SM00089">
    <property type="entry name" value="PKD"/>
    <property type="match status" value="3"/>
</dbReference>
<comment type="caution">
    <text evidence="2">The sequence shown here is derived from an EMBL/GenBank/DDBJ whole genome shotgun (WGS) entry which is preliminary data.</text>
</comment>
<name>A0ABX3NS39_9BACT</name>
<dbReference type="Pfam" id="PF13585">
    <property type="entry name" value="CHU_C"/>
    <property type="match status" value="1"/>
</dbReference>
<feature type="domain" description="PKD" evidence="1">
    <location>
        <begin position="699"/>
        <end position="745"/>
    </location>
</feature>
<reference evidence="2 3" key="1">
    <citation type="submission" date="2016-04" db="EMBL/GenBank/DDBJ databases">
        <authorList>
            <person name="Chen L."/>
            <person name="Zhuang W."/>
            <person name="Wang G."/>
        </authorList>
    </citation>
    <scope>NUCLEOTIDE SEQUENCE [LARGE SCALE GENOMIC DNA]</scope>
    <source>
        <strain evidence="3">GR20</strain>
    </source>
</reference>
<feature type="domain" description="PKD" evidence="1">
    <location>
        <begin position="603"/>
        <end position="641"/>
    </location>
</feature>
<dbReference type="InterPro" id="IPR000601">
    <property type="entry name" value="PKD_dom"/>
</dbReference>
<gene>
    <name evidence="2" type="ORF">A4D02_15525</name>
</gene>
<proteinExistence type="predicted"/>